<evidence type="ECO:0000256" key="2">
    <source>
        <dbReference type="ARBA" id="ARBA00006617"/>
    </source>
</evidence>
<reference evidence="3 4" key="1">
    <citation type="submission" date="2014-04" db="EMBL/GenBank/DDBJ databases">
        <authorList>
            <consortium name="DOE Joint Genome Institute"/>
            <person name="Kuo A."/>
            <person name="Kohler A."/>
            <person name="Costa M.D."/>
            <person name="Nagy L.G."/>
            <person name="Floudas D."/>
            <person name="Copeland A."/>
            <person name="Barry K.W."/>
            <person name="Cichocki N."/>
            <person name="Veneault-Fourrey C."/>
            <person name="LaButti K."/>
            <person name="Lindquist E.A."/>
            <person name="Lipzen A."/>
            <person name="Lundell T."/>
            <person name="Morin E."/>
            <person name="Murat C."/>
            <person name="Sun H."/>
            <person name="Tunlid A."/>
            <person name="Henrissat B."/>
            <person name="Grigoriev I.V."/>
            <person name="Hibbett D.S."/>
            <person name="Martin F."/>
            <person name="Nordberg H.P."/>
            <person name="Cantor M.N."/>
            <person name="Hua S.X."/>
        </authorList>
    </citation>
    <scope>NUCLEOTIDE SEQUENCE [LARGE SCALE GENOMIC DNA]</scope>
    <source>
        <strain evidence="3 4">441</strain>
    </source>
</reference>
<dbReference type="STRING" id="765257.A0A0C9ZVT5"/>
<dbReference type="HOGENOM" id="CLU_2747059_0_0_1"/>
<dbReference type="EMBL" id="KN833722">
    <property type="protein sequence ID" value="KIK23788.1"/>
    <property type="molecule type" value="Genomic_DNA"/>
</dbReference>
<proteinExistence type="inferred from homology"/>
<keyword evidence="4" id="KW-1185">Reference proteome</keyword>
<comment type="similarity">
    <text evidence="2">Belongs to the FMP52 family.</text>
</comment>
<evidence type="ECO:0000313" key="3">
    <source>
        <dbReference type="EMBL" id="KIK23788.1"/>
    </source>
</evidence>
<evidence type="ECO:0000313" key="4">
    <source>
        <dbReference type="Proteomes" id="UP000054018"/>
    </source>
</evidence>
<dbReference type="InterPro" id="IPR036291">
    <property type="entry name" value="NAD(P)-bd_dom_sf"/>
</dbReference>
<sequence length="71" mass="7923">MFEKIDREYVVNACRAAKSEDPAHEQRLVYLSSVGADATSHFLFTKSKGLTELALARLGYSDTIVFRPGML</sequence>
<dbReference type="Gene3D" id="3.40.50.720">
    <property type="entry name" value="NAD(P)-binding Rossmann-like Domain"/>
    <property type="match status" value="1"/>
</dbReference>
<name>A0A0C9ZVT5_9AGAM</name>
<dbReference type="PANTHER" id="PTHR14097:SF7">
    <property type="entry name" value="OXIDOREDUCTASE HTATIP2"/>
    <property type="match status" value="1"/>
</dbReference>
<gene>
    <name evidence="3" type="ORF">PISMIDRAFT_678758</name>
</gene>
<dbReference type="Proteomes" id="UP000054018">
    <property type="component" value="Unassembled WGS sequence"/>
</dbReference>
<protein>
    <submittedName>
        <fullName evidence="3">Unplaced genomic scaffold scaffold_38, whole genome shotgun sequence</fullName>
    </submittedName>
</protein>
<dbReference type="SUPFAM" id="SSF51735">
    <property type="entry name" value="NAD(P)-binding Rossmann-fold domains"/>
    <property type="match status" value="1"/>
</dbReference>
<comment type="subcellular location">
    <subcellularLocation>
        <location evidence="1">Mitochondrion outer membrane</location>
        <topology evidence="1">Peripheral membrane protein</topology>
    </subcellularLocation>
</comment>
<dbReference type="AlphaFoldDB" id="A0A0C9ZVT5"/>
<dbReference type="GO" id="GO:0005741">
    <property type="term" value="C:mitochondrial outer membrane"/>
    <property type="evidence" value="ECO:0007669"/>
    <property type="project" value="UniProtKB-SubCell"/>
</dbReference>
<dbReference type="PANTHER" id="PTHR14097">
    <property type="entry name" value="OXIDOREDUCTASE HTATIP2"/>
    <property type="match status" value="1"/>
</dbReference>
<accession>A0A0C9ZVT5</accession>
<dbReference type="OrthoDB" id="430436at2759"/>
<feature type="non-terminal residue" evidence="3">
    <location>
        <position position="71"/>
    </location>
</feature>
<evidence type="ECO:0000256" key="1">
    <source>
        <dbReference type="ARBA" id="ARBA00004450"/>
    </source>
</evidence>
<dbReference type="GO" id="GO:0051170">
    <property type="term" value="P:import into nucleus"/>
    <property type="evidence" value="ECO:0007669"/>
    <property type="project" value="TreeGrafter"/>
</dbReference>
<organism evidence="3 4">
    <name type="scientific">Pisolithus microcarpus 441</name>
    <dbReference type="NCBI Taxonomy" id="765257"/>
    <lineage>
        <taxon>Eukaryota</taxon>
        <taxon>Fungi</taxon>
        <taxon>Dikarya</taxon>
        <taxon>Basidiomycota</taxon>
        <taxon>Agaricomycotina</taxon>
        <taxon>Agaricomycetes</taxon>
        <taxon>Agaricomycetidae</taxon>
        <taxon>Boletales</taxon>
        <taxon>Sclerodermatineae</taxon>
        <taxon>Pisolithaceae</taxon>
        <taxon>Pisolithus</taxon>
    </lineage>
</organism>
<reference evidence="4" key="2">
    <citation type="submission" date="2015-01" db="EMBL/GenBank/DDBJ databases">
        <title>Evolutionary Origins and Diversification of the Mycorrhizal Mutualists.</title>
        <authorList>
            <consortium name="DOE Joint Genome Institute"/>
            <consortium name="Mycorrhizal Genomics Consortium"/>
            <person name="Kohler A."/>
            <person name="Kuo A."/>
            <person name="Nagy L.G."/>
            <person name="Floudas D."/>
            <person name="Copeland A."/>
            <person name="Barry K.W."/>
            <person name="Cichocki N."/>
            <person name="Veneault-Fourrey C."/>
            <person name="LaButti K."/>
            <person name="Lindquist E.A."/>
            <person name="Lipzen A."/>
            <person name="Lundell T."/>
            <person name="Morin E."/>
            <person name="Murat C."/>
            <person name="Riley R."/>
            <person name="Ohm R."/>
            <person name="Sun H."/>
            <person name="Tunlid A."/>
            <person name="Henrissat B."/>
            <person name="Grigoriev I.V."/>
            <person name="Hibbett D.S."/>
            <person name="Martin F."/>
        </authorList>
    </citation>
    <scope>NUCLEOTIDE SEQUENCE [LARGE SCALE GENOMIC DNA]</scope>
    <source>
        <strain evidence="4">441</strain>
    </source>
</reference>